<evidence type="ECO:0000256" key="1">
    <source>
        <dbReference type="ARBA" id="ARBA00004370"/>
    </source>
</evidence>
<dbReference type="FunFam" id="2.60.40.1210:FF:000001">
    <property type="entry name" value="Monooxygenase, DBH-like 1, like"/>
    <property type="match status" value="1"/>
</dbReference>
<dbReference type="SMART" id="SM00664">
    <property type="entry name" value="DoH"/>
    <property type="match status" value="1"/>
</dbReference>
<dbReference type="InterPro" id="IPR028460">
    <property type="entry name" value="Tbh/DBH"/>
</dbReference>
<dbReference type="GO" id="GO:0005615">
    <property type="term" value="C:extracellular space"/>
    <property type="evidence" value="ECO:0007669"/>
    <property type="project" value="TreeGrafter"/>
</dbReference>
<proteinExistence type="predicted"/>
<dbReference type="SUPFAM" id="SSF49344">
    <property type="entry name" value="CBD9-like"/>
    <property type="match status" value="1"/>
</dbReference>
<comment type="caution">
    <text evidence="5">The sequence shown here is derived from an EMBL/GenBank/DDBJ whole genome shotgun (WGS) entry which is preliminary data.</text>
</comment>
<dbReference type="EMBL" id="JANPWB010000011">
    <property type="protein sequence ID" value="KAJ1125667.1"/>
    <property type="molecule type" value="Genomic_DNA"/>
</dbReference>
<dbReference type="PANTHER" id="PTHR10157">
    <property type="entry name" value="DOPAMINE BETA HYDROXYLASE RELATED"/>
    <property type="match status" value="1"/>
</dbReference>
<dbReference type="AlphaFoldDB" id="A0AAV7PBF8"/>
<dbReference type="CDD" id="cd09631">
    <property type="entry name" value="DOMON_DOH"/>
    <property type="match status" value="1"/>
</dbReference>
<dbReference type="InterPro" id="IPR000945">
    <property type="entry name" value="DBH-like"/>
</dbReference>
<keyword evidence="2" id="KW-0732">Signal</keyword>
<dbReference type="GO" id="GO:0042420">
    <property type="term" value="P:dopamine catabolic process"/>
    <property type="evidence" value="ECO:0007669"/>
    <property type="project" value="TreeGrafter"/>
</dbReference>
<dbReference type="PRINTS" id="PR00767">
    <property type="entry name" value="DBMONOXGNASE"/>
</dbReference>
<gene>
    <name evidence="5" type="ORF">NDU88_004090</name>
</gene>
<evidence type="ECO:0000256" key="2">
    <source>
        <dbReference type="ARBA" id="ARBA00022729"/>
    </source>
</evidence>
<organism evidence="5 6">
    <name type="scientific">Pleurodeles waltl</name>
    <name type="common">Iberian ribbed newt</name>
    <dbReference type="NCBI Taxonomy" id="8319"/>
    <lineage>
        <taxon>Eukaryota</taxon>
        <taxon>Metazoa</taxon>
        <taxon>Chordata</taxon>
        <taxon>Craniata</taxon>
        <taxon>Vertebrata</taxon>
        <taxon>Euteleostomi</taxon>
        <taxon>Amphibia</taxon>
        <taxon>Batrachia</taxon>
        <taxon>Caudata</taxon>
        <taxon>Salamandroidea</taxon>
        <taxon>Salamandridae</taxon>
        <taxon>Pleurodelinae</taxon>
        <taxon>Pleurodeles</taxon>
    </lineage>
</organism>
<dbReference type="InterPro" id="IPR045266">
    <property type="entry name" value="DOH_DOMON"/>
</dbReference>
<evidence type="ECO:0000259" key="4">
    <source>
        <dbReference type="PROSITE" id="PS50836"/>
    </source>
</evidence>
<dbReference type="GO" id="GO:0005507">
    <property type="term" value="F:copper ion binding"/>
    <property type="evidence" value="ECO:0007669"/>
    <property type="project" value="TreeGrafter"/>
</dbReference>
<keyword evidence="3" id="KW-0472">Membrane</keyword>
<dbReference type="PANTHER" id="PTHR10157:SF31">
    <property type="entry name" value="DBH-LIKE MONOOXYGENASE PROTEIN 2-RELATED"/>
    <property type="match status" value="1"/>
</dbReference>
<keyword evidence="6" id="KW-1185">Reference proteome</keyword>
<dbReference type="GO" id="GO:0042421">
    <property type="term" value="P:norepinephrine biosynthetic process"/>
    <property type="evidence" value="ECO:0007669"/>
    <property type="project" value="TreeGrafter"/>
</dbReference>
<dbReference type="PROSITE" id="PS50836">
    <property type="entry name" value="DOMON"/>
    <property type="match status" value="1"/>
</dbReference>
<dbReference type="GO" id="GO:0030667">
    <property type="term" value="C:secretory granule membrane"/>
    <property type="evidence" value="ECO:0007669"/>
    <property type="project" value="TreeGrafter"/>
</dbReference>
<comment type="subcellular location">
    <subcellularLocation>
        <location evidence="1">Membrane</location>
    </subcellularLocation>
</comment>
<name>A0AAV7PBF8_PLEWA</name>
<feature type="domain" description="DOMON" evidence="4">
    <location>
        <begin position="13"/>
        <end position="129"/>
    </location>
</feature>
<dbReference type="Pfam" id="PF03351">
    <property type="entry name" value="DOMON"/>
    <property type="match status" value="1"/>
</dbReference>
<dbReference type="Gene3D" id="2.60.40.1210">
    <property type="entry name" value="Cellobiose dehydrogenase, cytochrome domain"/>
    <property type="match status" value="1"/>
</dbReference>
<reference evidence="5" key="1">
    <citation type="journal article" date="2022" name="bioRxiv">
        <title>Sequencing and chromosome-scale assembly of the giantPleurodeles waltlgenome.</title>
        <authorList>
            <person name="Brown T."/>
            <person name="Elewa A."/>
            <person name="Iarovenko S."/>
            <person name="Subramanian E."/>
            <person name="Araus A.J."/>
            <person name="Petzold A."/>
            <person name="Susuki M."/>
            <person name="Suzuki K.-i.T."/>
            <person name="Hayashi T."/>
            <person name="Toyoda A."/>
            <person name="Oliveira C."/>
            <person name="Osipova E."/>
            <person name="Leigh N.D."/>
            <person name="Simon A."/>
            <person name="Yun M.H."/>
        </authorList>
    </citation>
    <scope>NUCLEOTIDE SEQUENCE</scope>
    <source>
        <strain evidence="5">20211129_DDA</strain>
        <tissue evidence="5">Liver</tissue>
    </source>
</reference>
<evidence type="ECO:0000313" key="6">
    <source>
        <dbReference type="Proteomes" id="UP001066276"/>
    </source>
</evidence>
<dbReference type="GO" id="GO:0004500">
    <property type="term" value="F:dopamine beta-monooxygenase activity"/>
    <property type="evidence" value="ECO:0007669"/>
    <property type="project" value="InterPro"/>
</dbReference>
<dbReference type="GO" id="GO:0006589">
    <property type="term" value="P:octopamine biosynthetic process"/>
    <property type="evidence" value="ECO:0007669"/>
    <property type="project" value="TreeGrafter"/>
</dbReference>
<dbReference type="InterPro" id="IPR005018">
    <property type="entry name" value="DOMON_domain"/>
</dbReference>
<accession>A0AAV7PBF8</accession>
<evidence type="ECO:0000256" key="3">
    <source>
        <dbReference type="ARBA" id="ARBA00023136"/>
    </source>
</evidence>
<evidence type="ECO:0000313" key="5">
    <source>
        <dbReference type="EMBL" id="KAJ1125667.1"/>
    </source>
</evidence>
<protein>
    <recommendedName>
        <fullName evidence="4">DOMON domain-containing protein</fullName>
    </recommendedName>
</protein>
<dbReference type="Proteomes" id="UP001066276">
    <property type="component" value="Chromosome 7"/>
</dbReference>
<sequence length="179" mass="20214">MELRFSKALVKNGTILLSWDFDRSTQVIVFEMLVPTTGWLGFGLSPNGGMDGADIVIGGVLPNKTVYFSDYHSIGKVFPAVDEKQDYKLVSLMENGTSTCMRFSRHFRTCDPNDMDITEDTMRVIFAYGTDDTIHYHSSSRGTKSIYLLQEDPPSRLSNPSTFLTKELRIRNVSYIMMG</sequence>